<dbReference type="STRING" id="644352.J3P3B3"/>
<evidence type="ECO:0000313" key="5">
    <source>
        <dbReference type="EnsemblFungi" id="EJT74155"/>
    </source>
</evidence>
<accession>J3P3B3</accession>
<name>J3P3B3_GAET3</name>
<dbReference type="CDD" id="cd00118">
    <property type="entry name" value="LysM"/>
    <property type="match status" value="1"/>
</dbReference>
<feature type="compositionally biased region" description="Pro residues" evidence="1">
    <location>
        <begin position="181"/>
        <end position="193"/>
    </location>
</feature>
<dbReference type="RefSeq" id="XP_009224099.1">
    <property type="nucleotide sequence ID" value="XM_009225835.1"/>
</dbReference>
<dbReference type="AlphaFoldDB" id="J3P3B3"/>
<keyword evidence="6" id="KW-1185">Reference proteome</keyword>
<reference evidence="5" key="4">
    <citation type="journal article" date="2015" name="G3 (Bethesda)">
        <title>Genome sequences of three phytopathogenic species of the Magnaporthaceae family of fungi.</title>
        <authorList>
            <person name="Okagaki L.H."/>
            <person name="Nunes C.C."/>
            <person name="Sailsbery J."/>
            <person name="Clay B."/>
            <person name="Brown D."/>
            <person name="John T."/>
            <person name="Oh Y."/>
            <person name="Young N."/>
            <person name="Fitzgerald M."/>
            <person name="Haas B.J."/>
            <person name="Zeng Q."/>
            <person name="Young S."/>
            <person name="Adiconis X."/>
            <person name="Fan L."/>
            <person name="Levin J.Z."/>
            <person name="Mitchell T.K."/>
            <person name="Okubara P.A."/>
            <person name="Farman M.L."/>
            <person name="Kohn L.M."/>
            <person name="Birren B."/>
            <person name="Ma L.-J."/>
            <person name="Dean R.A."/>
        </authorList>
    </citation>
    <scope>NUCLEOTIDE SEQUENCE</scope>
    <source>
        <strain evidence="5">R3-111a-1</strain>
    </source>
</reference>
<dbReference type="Pfam" id="PF01476">
    <property type="entry name" value="LysM"/>
    <property type="match status" value="1"/>
</dbReference>
<reference evidence="5" key="5">
    <citation type="submission" date="2018-04" db="UniProtKB">
        <authorList>
            <consortium name="EnsemblFungi"/>
        </authorList>
    </citation>
    <scope>IDENTIFICATION</scope>
    <source>
        <strain evidence="5">R3-111a-1</strain>
    </source>
</reference>
<sequence length="255" mass="27663">MGRRSYYDTDEERLPEGMTRIGYDADTETYTFRDADGSIWESAPGSRYGNLTKISEGSASARRAEPPTTGRGKGGSDGQRAYNDDEDDDDDHGEDDHAPFLAPPAYSASAAAATLSTRGGSDDALPMPSAAEARYRDWRKRSWRADLMPLLQFFLISSLFLVGIFWMVGGFSGGSSSSPPSENPEPQMPPRPSTKPAAPAGCPDGWATSVVYRGQTCYMIAKMHNIDLDELLSVNKGVNCDLLQVGEMICVPKAE</sequence>
<dbReference type="Proteomes" id="UP000006039">
    <property type="component" value="Unassembled WGS sequence"/>
</dbReference>
<evidence type="ECO:0000256" key="1">
    <source>
        <dbReference type="SAM" id="MobiDB-lite"/>
    </source>
</evidence>
<dbReference type="OrthoDB" id="2107166at2759"/>
<organism evidence="4">
    <name type="scientific">Gaeumannomyces tritici (strain R3-111a-1)</name>
    <name type="common">Wheat and barley take-all root rot fungus</name>
    <name type="synonym">Gaeumannomyces graminis var. tritici</name>
    <dbReference type="NCBI Taxonomy" id="644352"/>
    <lineage>
        <taxon>Eukaryota</taxon>
        <taxon>Fungi</taxon>
        <taxon>Dikarya</taxon>
        <taxon>Ascomycota</taxon>
        <taxon>Pezizomycotina</taxon>
        <taxon>Sordariomycetes</taxon>
        <taxon>Sordariomycetidae</taxon>
        <taxon>Magnaporthales</taxon>
        <taxon>Magnaporthaceae</taxon>
        <taxon>Gaeumannomyces</taxon>
    </lineage>
</organism>
<feature type="compositionally biased region" description="Acidic residues" evidence="1">
    <location>
        <begin position="84"/>
        <end position="93"/>
    </location>
</feature>
<reference evidence="6" key="1">
    <citation type="submission" date="2010-07" db="EMBL/GenBank/DDBJ databases">
        <title>The genome sequence of Gaeumannomyces graminis var. tritici strain R3-111a-1.</title>
        <authorList>
            <consortium name="The Broad Institute Genome Sequencing Platform"/>
            <person name="Ma L.-J."/>
            <person name="Dead R."/>
            <person name="Young S."/>
            <person name="Zeng Q."/>
            <person name="Koehrsen M."/>
            <person name="Alvarado L."/>
            <person name="Berlin A."/>
            <person name="Chapman S.B."/>
            <person name="Chen Z."/>
            <person name="Freedman E."/>
            <person name="Gellesch M."/>
            <person name="Goldberg J."/>
            <person name="Griggs A."/>
            <person name="Gujja S."/>
            <person name="Heilman E.R."/>
            <person name="Heiman D."/>
            <person name="Hepburn T."/>
            <person name="Howarth C."/>
            <person name="Jen D."/>
            <person name="Larson L."/>
            <person name="Mehta T."/>
            <person name="Neiman D."/>
            <person name="Pearson M."/>
            <person name="Roberts A."/>
            <person name="Saif S."/>
            <person name="Shea T."/>
            <person name="Shenoy N."/>
            <person name="Sisk P."/>
            <person name="Stolte C."/>
            <person name="Sykes S."/>
            <person name="Walk T."/>
            <person name="White J."/>
            <person name="Yandava C."/>
            <person name="Haas B."/>
            <person name="Nusbaum C."/>
            <person name="Birren B."/>
        </authorList>
    </citation>
    <scope>NUCLEOTIDE SEQUENCE [LARGE SCALE GENOMIC DNA]</scope>
    <source>
        <strain evidence="6">R3-111a-1</strain>
    </source>
</reference>
<proteinExistence type="predicted"/>
<feature type="region of interest" description="Disordered" evidence="1">
    <location>
        <begin position="1"/>
        <end position="102"/>
    </location>
</feature>
<dbReference type="EMBL" id="GL385398">
    <property type="protein sequence ID" value="EJT74155.1"/>
    <property type="molecule type" value="Genomic_DNA"/>
</dbReference>
<dbReference type="GeneID" id="20348459"/>
<feature type="region of interest" description="Disordered" evidence="1">
    <location>
        <begin position="174"/>
        <end position="200"/>
    </location>
</feature>
<evidence type="ECO:0000259" key="3">
    <source>
        <dbReference type="PROSITE" id="PS51782"/>
    </source>
</evidence>
<keyword evidence="2" id="KW-1133">Transmembrane helix</keyword>
<evidence type="ECO:0000256" key="2">
    <source>
        <dbReference type="SAM" id="Phobius"/>
    </source>
</evidence>
<dbReference type="Gene3D" id="3.10.350.10">
    <property type="entry name" value="LysM domain"/>
    <property type="match status" value="1"/>
</dbReference>
<protein>
    <recommendedName>
        <fullName evidence="3">LysM domain-containing protein</fullName>
    </recommendedName>
</protein>
<keyword evidence="2" id="KW-0472">Membrane</keyword>
<feature type="transmembrane region" description="Helical" evidence="2">
    <location>
        <begin position="147"/>
        <end position="168"/>
    </location>
</feature>
<dbReference type="VEuPathDB" id="FungiDB:GGTG_08001"/>
<dbReference type="SMART" id="SM00257">
    <property type="entry name" value="LysM"/>
    <property type="match status" value="1"/>
</dbReference>
<dbReference type="HOGENOM" id="CLU_090055_0_0_1"/>
<dbReference type="eggNOG" id="ENOG502S3JP">
    <property type="taxonomic scope" value="Eukaryota"/>
</dbReference>
<evidence type="ECO:0000313" key="6">
    <source>
        <dbReference type="Proteomes" id="UP000006039"/>
    </source>
</evidence>
<gene>
    <name evidence="5" type="primary">20348459</name>
    <name evidence="4" type="ORF">GGTG_08001</name>
</gene>
<evidence type="ECO:0000313" key="4">
    <source>
        <dbReference type="EMBL" id="EJT74155.1"/>
    </source>
</evidence>
<dbReference type="EnsemblFungi" id="EJT74155">
    <property type="protein sequence ID" value="EJT74155"/>
    <property type="gene ID" value="GGTG_08001"/>
</dbReference>
<feature type="domain" description="LysM" evidence="3">
    <location>
        <begin position="207"/>
        <end position="251"/>
    </location>
</feature>
<dbReference type="InterPro" id="IPR018392">
    <property type="entry name" value="LysM"/>
</dbReference>
<keyword evidence="2" id="KW-0812">Transmembrane</keyword>
<reference evidence="4" key="3">
    <citation type="submission" date="2010-09" db="EMBL/GenBank/DDBJ databases">
        <title>Annotation of Gaeumannomyces graminis var. tritici R3-111a-1.</title>
        <authorList>
            <consortium name="The Broad Institute Genome Sequencing Platform"/>
            <person name="Ma L.-J."/>
            <person name="Dead R."/>
            <person name="Young S.K."/>
            <person name="Zeng Q."/>
            <person name="Gargeya S."/>
            <person name="Fitzgerald M."/>
            <person name="Haas B."/>
            <person name="Abouelleil A."/>
            <person name="Alvarado L."/>
            <person name="Arachchi H.M."/>
            <person name="Berlin A."/>
            <person name="Brown A."/>
            <person name="Chapman S.B."/>
            <person name="Chen Z."/>
            <person name="Dunbar C."/>
            <person name="Freedman E."/>
            <person name="Gearin G."/>
            <person name="Gellesch M."/>
            <person name="Goldberg J."/>
            <person name="Griggs A."/>
            <person name="Gujja S."/>
            <person name="Heiman D."/>
            <person name="Howarth C."/>
            <person name="Larson L."/>
            <person name="Lui A."/>
            <person name="MacDonald P.J.P."/>
            <person name="Mehta T."/>
            <person name="Montmayeur A."/>
            <person name="Murphy C."/>
            <person name="Neiman D."/>
            <person name="Pearson M."/>
            <person name="Priest M."/>
            <person name="Roberts A."/>
            <person name="Saif S."/>
            <person name="Shea T."/>
            <person name="Shenoy N."/>
            <person name="Sisk P."/>
            <person name="Stolte C."/>
            <person name="Sykes S."/>
            <person name="Yandava C."/>
            <person name="Wortman J."/>
            <person name="Nusbaum C."/>
            <person name="Birren B."/>
        </authorList>
    </citation>
    <scope>NUCLEOTIDE SEQUENCE</scope>
    <source>
        <strain evidence="4">R3-111a-1</strain>
    </source>
</reference>
<reference evidence="4" key="2">
    <citation type="submission" date="2010-07" db="EMBL/GenBank/DDBJ databases">
        <authorList>
            <consortium name="The Broad Institute Genome Sequencing Platform"/>
            <consortium name="Broad Institute Genome Sequencing Center for Infectious Disease"/>
            <person name="Ma L.-J."/>
            <person name="Dead R."/>
            <person name="Young S."/>
            <person name="Zeng Q."/>
            <person name="Koehrsen M."/>
            <person name="Alvarado L."/>
            <person name="Berlin A."/>
            <person name="Chapman S.B."/>
            <person name="Chen Z."/>
            <person name="Freedman E."/>
            <person name="Gellesch M."/>
            <person name="Goldberg J."/>
            <person name="Griggs A."/>
            <person name="Gujja S."/>
            <person name="Heilman E.R."/>
            <person name="Heiman D."/>
            <person name="Hepburn T."/>
            <person name="Howarth C."/>
            <person name="Jen D."/>
            <person name="Larson L."/>
            <person name="Mehta T."/>
            <person name="Neiman D."/>
            <person name="Pearson M."/>
            <person name="Roberts A."/>
            <person name="Saif S."/>
            <person name="Shea T."/>
            <person name="Shenoy N."/>
            <person name="Sisk P."/>
            <person name="Stolte C."/>
            <person name="Sykes S."/>
            <person name="Walk T."/>
            <person name="White J."/>
            <person name="Yandava C."/>
            <person name="Haas B."/>
            <person name="Nusbaum C."/>
            <person name="Birren B."/>
        </authorList>
    </citation>
    <scope>NUCLEOTIDE SEQUENCE</scope>
    <source>
        <strain evidence="4">R3-111a-1</strain>
    </source>
</reference>
<dbReference type="PROSITE" id="PS51782">
    <property type="entry name" value="LYSM"/>
    <property type="match status" value="1"/>
</dbReference>
<dbReference type="SUPFAM" id="SSF54106">
    <property type="entry name" value="LysM domain"/>
    <property type="match status" value="1"/>
</dbReference>
<dbReference type="InterPro" id="IPR036779">
    <property type="entry name" value="LysM_dom_sf"/>
</dbReference>